<dbReference type="InterPro" id="IPR017850">
    <property type="entry name" value="Alkaline_phosphatase_core_sf"/>
</dbReference>
<dbReference type="SUPFAM" id="SSF53649">
    <property type="entry name" value="Alkaline phosphatase-like"/>
    <property type="match status" value="1"/>
</dbReference>
<dbReference type="Gene3D" id="3.40.720.10">
    <property type="entry name" value="Alkaline Phosphatase, subunit A"/>
    <property type="match status" value="1"/>
</dbReference>
<gene>
    <name evidence="1" type="ORF">METZ01_LOCUS410453</name>
</gene>
<name>A0A382WG11_9ZZZZ</name>
<feature type="non-terminal residue" evidence="1">
    <location>
        <position position="1"/>
    </location>
</feature>
<evidence type="ECO:0000313" key="1">
    <source>
        <dbReference type="EMBL" id="SVD57599.1"/>
    </source>
</evidence>
<organism evidence="1">
    <name type="scientific">marine metagenome</name>
    <dbReference type="NCBI Taxonomy" id="408172"/>
    <lineage>
        <taxon>unclassified sequences</taxon>
        <taxon>metagenomes</taxon>
        <taxon>ecological metagenomes</taxon>
    </lineage>
</organism>
<proteinExistence type="predicted"/>
<dbReference type="AlphaFoldDB" id="A0A382WG11"/>
<evidence type="ECO:0008006" key="2">
    <source>
        <dbReference type="Google" id="ProtNLM"/>
    </source>
</evidence>
<feature type="non-terminal residue" evidence="1">
    <location>
        <position position="54"/>
    </location>
</feature>
<reference evidence="1" key="1">
    <citation type="submission" date="2018-05" db="EMBL/GenBank/DDBJ databases">
        <authorList>
            <person name="Lanie J.A."/>
            <person name="Ng W.-L."/>
            <person name="Kazmierczak K.M."/>
            <person name="Andrzejewski T.M."/>
            <person name="Davidsen T.M."/>
            <person name="Wayne K.J."/>
            <person name="Tettelin H."/>
            <person name="Glass J.I."/>
            <person name="Rusch D."/>
            <person name="Podicherti R."/>
            <person name="Tsui H.-C.T."/>
            <person name="Winkler M.E."/>
        </authorList>
    </citation>
    <scope>NUCLEOTIDE SEQUENCE</scope>
</reference>
<accession>A0A382WG11</accession>
<sequence length="54" mass="5869">MSASPPNIVFLHAHNTGRFIEPYGHAVPTPNLMKMAREGALFRRAFSAAPSCSL</sequence>
<protein>
    <recommendedName>
        <fullName evidence="2">Sulfatase N-terminal domain-containing protein</fullName>
    </recommendedName>
</protein>
<dbReference type="EMBL" id="UINC01159493">
    <property type="protein sequence ID" value="SVD57599.1"/>
    <property type="molecule type" value="Genomic_DNA"/>
</dbReference>